<dbReference type="EMBL" id="KN838789">
    <property type="protein sequence ID" value="KIJ94515.1"/>
    <property type="molecule type" value="Genomic_DNA"/>
</dbReference>
<keyword evidence="5" id="KW-1185">Reference proteome</keyword>
<name>A0A0C9XEG7_9AGAR</name>
<evidence type="ECO:0000313" key="3">
    <source>
        <dbReference type="EMBL" id="KIJ94515.1"/>
    </source>
</evidence>
<sequence>SVGYKIYFTKRRNFRAIPHFSALSFLALLAVLAAASPVPQPQAGDVTGALPADEVTGALPADDVPGGTTADGGETTVGEALGKAAAVAFPDSVIVSGIEGANGTPGPAQNNPGDSFAKALGSGVKAAAPKLADGAVTGAGGTPG</sequence>
<feature type="signal peptide" evidence="2">
    <location>
        <begin position="1"/>
        <end position="35"/>
    </location>
</feature>
<feature type="chain" id="PRO_5007394761" evidence="2">
    <location>
        <begin position="36"/>
        <end position="144"/>
    </location>
</feature>
<keyword evidence="2" id="KW-0732">Signal</keyword>
<evidence type="ECO:0000256" key="2">
    <source>
        <dbReference type="SAM" id="SignalP"/>
    </source>
</evidence>
<feature type="non-terminal residue" evidence="4">
    <location>
        <position position="1"/>
    </location>
</feature>
<dbReference type="AlphaFoldDB" id="A0A0C9XEG7"/>
<gene>
    <name evidence="4" type="ORF">K443DRAFT_39996</name>
    <name evidence="3" type="ORF">K443DRAFT_53846</name>
</gene>
<feature type="region of interest" description="Disordered" evidence="1">
    <location>
        <begin position="41"/>
        <end position="72"/>
    </location>
</feature>
<accession>A0A0C9XEG7</accession>
<proteinExistence type="predicted"/>
<reference evidence="4" key="3">
    <citation type="submission" date="2015-02" db="EMBL/GenBank/DDBJ databases">
        <title>Evolutionary Origins and Diversification of the Mycorrhizal Mutualists.</title>
        <authorList>
            <consortium name="DOE Joint Genome Institute"/>
            <consortium name="Mycorrhizal Genomics Consortium"/>
            <person name="Kohler A."/>
            <person name="Kuo A."/>
            <person name="Nagy L.G."/>
            <person name="Floudas D."/>
            <person name="Copeland A."/>
            <person name="Barry K.W."/>
            <person name="Cichocki N."/>
            <person name="Veneault-Fourrey C."/>
            <person name="LaButti K."/>
            <person name="Lindquist E.A."/>
            <person name="Lipzen A."/>
            <person name="Lundell T."/>
            <person name="Morin E."/>
            <person name="Murat C."/>
            <person name="Riley R."/>
            <person name="Ohm R."/>
            <person name="Sun H."/>
            <person name="Tunlid A."/>
            <person name="Henrissat B."/>
            <person name="Grigoriev I.V."/>
            <person name="Hibbett D.S."/>
            <person name="Martin F."/>
        </authorList>
    </citation>
    <scope>NUCLEOTIDE SEQUENCE</scope>
    <source>
        <strain evidence="4 5">LaAM-08-1</strain>
    </source>
</reference>
<evidence type="ECO:0000313" key="5">
    <source>
        <dbReference type="Proteomes" id="UP000054477"/>
    </source>
</evidence>
<reference evidence="5" key="2">
    <citation type="submission" date="2015-01" db="EMBL/GenBank/DDBJ databases">
        <title>Evolutionary Origins and Diversification of the Mycorrhizal Mutualists.</title>
        <authorList>
            <consortium name="DOE Joint Genome Institute"/>
            <consortium name="Mycorrhizal Genomics Consortium"/>
            <person name="Kohler A."/>
            <person name="Kuo A."/>
            <person name="Nagy L.G."/>
            <person name="Floudas D."/>
            <person name="Copeland A."/>
            <person name="Barry K.W."/>
            <person name="Cichocki N."/>
            <person name="Veneault-Fourrey C."/>
            <person name="LaButti K."/>
            <person name="Lindquist E.A."/>
            <person name="Lipzen A."/>
            <person name="Lundell T."/>
            <person name="Morin E."/>
            <person name="Murat C."/>
            <person name="Riley R."/>
            <person name="Ohm R."/>
            <person name="Sun H."/>
            <person name="Tunlid A."/>
            <person name="Henrissat B."/>
            <person name="Grigoriev I.V."/>
            <person name="Hibbett D.S."/>
            <person name="Martin F."/>
        </authorList>
    </citation>
    <scope>NUCLEOTIDE SEQUENCE [LARGE SCALE GENOMIC DNA]</scope>
    <source>
        <strain evidence="3 5">LaAM-08-1</strain>
    </source>
</reference>
<dbReference type="Proteomes" id="UP000054477">
    <property type="component" value="Unassembled WGS sequence"/>
</dbReference>
<evidence type="ECO:0000256" key="1">
    <source>
        <dbReference type="SAM" id="MobiDB-lite"/>
    </source>
</evidence>
<feature type="non-terminal residue" evidence="4">
    <location>
        <position position="144"/>
    </location>
</feature>
<reference evidence="4 5" key="1">
    <citation type="submission" date="2014-04" db="EMBL/GenBank/DDBJ databases">
        <authorList>
            <consortium name="DOE Joint Genome Institute"/>
            <person name="Kuo A."/>
            <person name="Kohler A."/>
            <person name="Nagy L.G."/>
            <person name="Floudas D."/>
            <person name="Copeland A."/>
            <person name="Barry K.W."/>
            <person name="Cichocki N."/>
            <person name="Veneault-Fourrey C."/>
            <person name="LaButti K."/>
            <person name="Lindquist E.A."/>
            <person name="Lipzen A."/>
            <person name="Lundell T."/>
            <person name="Morin E."/>
            <person name="Murat C."/>
            <person name="Sun H."/>
            <person name="Tunlid A."/>
            <person name="Henrissat B."/>
            <person name="Grigoriev I.V."/>
            <person name="Hibbett D.S."/>
            <person name="Martin F."/>
            <person name="Nordberg H.P."/>
            <person name="Cantor M.N."/>
            <person name="Hua S.X."/>
        </authorList>
    </citation>
    <scope>NUCLEOTIDE SEQUENCE [LARGE SCALE GENOMIC DNA]</scope>
    <source>
        <strain evidence="4 5">LaAM-08-1</strain>
    </source>
</reference>
<protein>
    <submittedName>
        <fullName evidence="4">Unplaced genomic scaffold K443scaffold_254, whole genome shotgun sequence</fullName>
    </submittedName>
</protein>
<dbReference type="HOGENOM" id="CLU_1801058_0_0_1"/>
<dbReference type="EMBL" id="KN838789">
    <property type="protein sequence ID" value="KIJ94517.1"/>
    <property type="molecule type" value="Genomic_DNA"/>
</dbReference>
<evidence type="ECO:0000313" key="4">
    <source>
        <dbReference type="EMBL" id="KIJ94517.1"/>
    </source>
</evidence>
<organism evidence="4 5">
    <name type="scientific">Laccaria amethystina LaAM-08-1</name>
    <dbReference type="NCBI Taxonomy" id="1095629"/>
    <lineage>
        <taxon>Eukaryota</taxon>
        <taxon>Fungi</taxon>
        <taxon>Dikarya</taxon>
        <taxon>Basidiomycota</taxon>
        <taxon>Agaricomycotina</taxon>
        <taxon>Agaricomycetes</taxon>
        <taxon>Agaricomycetidae</taxon>
        <taxon>Agaricales</taxon>
        <taxon>Agaricineae</taxon>
        <taxon>Hydnangiaceae</taxon>
        <taxon>Laccaria</taxon>
    </lineage>
</organism>